<proteinExistence type="inferred from homology"/>
<dbReference type="InterPro" id="IPR051055">
    <property type="entry name" value="PIF1_helicase"/>
</dbReference>
<evidence type="ECO:0000256" key="3">
    <source>
        <dbReference type="ARBA" id="ARBA00022833"/>
    </source>
</evidence>
<dbReference type="GO" id="GO:0006310">
    <property type="term" value="P:DNA recombination"/>
    <property type="evidence" value="ECO:0007669"/>
    <property type="project" value="UniProtKB-KW"/>
</dbReference>
<comment type="catalytic activity">
    <reaction evidence="6">
        <text>ATP + H2O = ADP + phosphate + H(+)</text>
        <dbReference type="Rhea" id="RHEA:13065"/>
        <dbReference type="ChEBI" id="CHEBI:15377"/>
        <dbReference type="ChEBI" id="CHEBI:15378"/>
        <dbReference type="ChEBI" id="CHEBI:30616"/>
        <dbReference type="ChEBI" id="CHEBI:43474"/>
        <dbReference type="ChEBI" id="CHEBI:456216"/>
        <dbReference type="EC" id="5.6.2.3"/>
    </reaction>
</comment>
<keyword evidence="6" id="KW-0227">DNA damage</keyword>
<gene>
    <name evidence="9" type="ORF">KUF71_002837</name>
</gene>
<dbReference type="InterPro" id="IPR010285">
    <property type="entry name" value="DNA_helicase_pif1-like_DEAD"/>
</dbReference>
<dbReference type="CDD" id="cd18809">
    <property type="entry name" value="SF1_C_RecD"/>
    <property type="match status" value="1"/>
</dbReference>
<dbReference type="InterPro" id="IPR006612">
    <property type="entry name" value="THAP_Znf"/>
</dbReference>
<keyword evidence="1" id="KW-0479">Metal-binding</keyword>
<reference evidence="9" key="2">
    <citation type="journal article" date="2023" name="BMC Genomics">
        <title>Pest status, molecular evolution, and epigenetic factors derived from the genome assembly of Frankliniella fusca, a thysanopteran phytovirus vector.</title>
        <authorList>
            <person name="Catto M.A."/>
            <person name="Labadie P.E."/>
            <person name="Jacobson A.L."/>
            <person name="Kennedy G.G."/>
            <person name="Srinivasan R."/>
            <person name="Hunt B.G."/>
        </authorList>
    </citation>
    <scope>NUCLEOTIDE SEQUENCE</scope>
    <source>
        <strain evidence="9">PL_HMW_Pooled</strain>
    </source>
</reference>
<dbReference type="InterPro" id="IPR046700">
    <property type="entry name" value="DUF6570"/>
</dbReference>
<feature type="region of interest" description="Disordered" evidence="7">
    <location>
        <begin position="66"/>
        <end position="124"/>
    </location>
</feature>
<dbReference type="GO" id="GO:0043139">
    <property type="term" value="F:5'-3' DNA helicase activity"/>
    <property type="evidence" value="ECO:0007669"/>
    <property type="project" value="UniProtKB-EC"/>
</dbReference>
<feature type="compositionally biased region" description="Polar residues" evidence="7">
    <location>
        <begin position="84"/>
        <end position="106"/>
    </location>
</feature>
<evidence type="ECO:0000256" key="2">
    <source>
        <dbReference type="ARBA" id="ARBA00022771"/>
    </source>
</evidence>
<dbReference type="GO" id="GO:0006281">
    <property type="term" value="P:DNA repair"/>
    <property type="evidence" value="ECO:0007669"/>
    <property type="project" value="UniProtKB-KW"/>
</dbReference>
<dbReference type="Pfam" id="PF20209">
    <property type="entry name" value="DUF6570"/>
    <property type="match status" value="1"/>
</dbReference>
<evidence type="ECO:0000256" key="5">
    <source>
        <dbReference type="PROSITE-ProRule" id="PRU00309"/>
    </source>
</evidence>
<dbReference type="EC" id="5.6.2.3" evidence="6"/>
<dbReference type="PROSITE" id="PS50950">
    <property type="entry name" value="ZF_THAP"/>
    <property type="match status" value="2"/>
</dbReference>
<dbReference type="PANTHER" id="PTHR47642:SF6">
    <property type="entry name" value="ATP-DEPENDENT DNA HELICASE"/>
    <property type="match status" value="1"/>
</dbReference>
<organism evidence="9 10">
    <name type="scientific">Frankliniella fusca</name>
    <dbReference type="NCBI Taxonomy" id="407009"/>
    <lineage>
        <taxon>Eukaryota</taxon>
        <taxon>Metazoa</taxon>
        <taxon>Ecdysozoa</taxon>
        <taxon>Arthropoda</taxon>
        <taxon>Hexapoda</taxon>
        <taxon>Insecta</taxon>
        <taxon>Pterygota</taxon>
        <taxon>Neoptera</taxon>
        <taxon>Paraneoptera</taxon>
        <taxon>Thysanoptera</taxon>
        <taxon>Terebrantia</taxon>
        <taxon>Thripoidea</taxon>
        <taxon>Thripidae</taxon>
        <taxon>Frankliniella</taxon>
    </lineage>
</organism>
<evidence type="ECO:0000259" key="8">
    <source>
        <dbReference type="PROSITE" id="PS50950"/>
    </source>
</evidence>
<evidence type="ECO:0000313" key="10">
    <source>
        <dbReference type="Proteomes" id="UP001219518"/>
    </source>
</evidence>
<dbReference type="GO" id="GO:0003677">
    <property type="term" value="F:DNA binding"/>
    <property type="evidence" value="ECO:0007669"/>
    <property type="project" value="UniProtKB-UniRule"/>
</dbReference>
<evidence type="ECO:0000313" key="9">
    <source>
        <dbReference type="EMBL" id="KAK3928924.1"/>
    </source>
</evidence>
<comment type="caution">
    <text evidence="9">The sequence shown here is derived from an EMBL/GenBank/DDBJ whole genome shotgun (WGS) entry which is preliminary data.</text>
</comment>
<dbReference type="GO" id="GO:0005524">
    <property type="term" value="F:ATP binding"/>
    <property type="evidence" value="ECO:0007669"/>
    <property type="project" value="UniProtKB-KW"/>
</dbReference>
<keyword evidence="4 5" id="KW-0238">DNA-binding</keyword>
<feature type="domain" description="THAP-type" evidence="8">
    <location>
        <begin position="301"/>
        <end position="391"/>
    </location>
</feature>
<sequence>MSRKCHVCLKKKPDVPHLFGLPQNLDVRRVWLEWIAHETKCDVNKIPTRVLLCSEHFRQEDVGSRKLRTGSVPRSKTDMPIISIPTSNIAGSNTNLPNTAINSSHRNNNKSRTLEKRETSHEQDFQGKITDMPVISVPGPNINVPNVSPNVCHRNNDESRNVEVSVTLDEPDLQTPSNISCDTGGDYLLGIECSSIVEIQVPYGGSKRDPTVSGSVVENTTLMTVDNICNKSNQSIASIAHHDYLDENLSSVNEPISSIVEIQMPTLIDLTNHVDSVMLFDQEKESRANVPIKSKHTATSKRRKCAANNCPGSASNRYFTFPSVIVSNLIHYKNLERCKTWVQNCGNLSLIQIETEKLHGKYFLCSEHYDDNQFYNSDRKTLLPNAIPTLFECVPLDDELMNKFPILTISDTAMRAHLFSPDVNIEIEGRPNMNNNINNGLDSLQMQFENYMHSLEWTTCENCKEKFSKPLTSNAKCLHSKNNCSMYSKDNDMDPHEVPEVLQCLSYIEEQLIARVHPLISVFKLSGHHQFGYRGNIINFPQDVKGFAKILPHNIAELPSIITVRTRDELKTIDFHVRAKCVRDALLYLKENNPYYHDIELSEENLAKLPEDGNTYDQITQVVNVDPGDEDVCEDIELTDEDTVNLVIETCVPSVPNPSSTDKAETIFKWPTMSKKPINEFVTPGYIALAFPKLFPTGKADLNSPRERKVTPTQYFKHLMNFHDERFAKHPRFRYFALNSIMRWNALKNGGVFVKKNSSFNNMKKDELREELQNNPSLLKKILFYNSNLRGSRSYWYARGQELLAMIEQLGLPTLFFTLSAADLHWCDLFHYLAPDEDLNSMTETRRRKLIEENPFKVDSFFMQRGEKFITEVLKSKFNVKDMWFRIEYQHRTRLSEVIDLKKDLAELLNRVQRHTKHQDGYCWRKNKKTKKYECRFKFPKEVAEETIIKRSEDNDVELVTARNDNLLNKYNAYIIQTWRANIDVSPVLSKRALVNYLAKYISKSETKSEELRELLQILMDKTDSDTSAKSIIQQIYMKSCCERDISAQETCHLLMGLPLTSSGGRKFININFKVLDSDGWVPLDNDETRNSKSYIEKYMERSAEFEDKSLSFMGTNIILPSGKKHRPGKEAILQIYPKLNAKTKDNDPEKYFRQQVLLFVPWRYEEQFLEQYNSWEAAYVQNEILINESNVHRCCFDGQQPDDPHYEVVELDDTMITEQWMCASKMGPSQETEKIELGRRDIYINHDWHEASSRYNQFGGIAALTNFLTDRRKTEPLQSSEIPTMPSVQFTSEQRTVLDLLKLQIQSVKDNSTCSFKLPQSIIVQGKAGTGKSLIIHAMKSMIYDALGPDACVLLGPTGVSALNIGGSTIHSKLYIHPKTREVLPLSSTAVNEFRQNFEKTLFVIIDEYSMVGCNMLGIIEKRLKEALDRENVQYGGVFIYFFGDVQQLAPIGDSAPYKTNQVSIDYINGKLLYSNVEAAIVLTEVKRQNDKTFLNILSNISNGTVTPEDYKILQQRFTTSLSYEEKQIFKEAIRLYCTRKEVDDYNKTRIESLRDPITKEPVPIARVPAKHNCAAAKAGSETEAGGLRDVLYLAKGAKIMLQSNLWTSKGLVNGSVGTIIDILYHEGTNPPENLPAALVCRFDSYKGPFLNDAEKTVVIAPIKKQWKSKNGTDCIREQFSVSLCYACSIHKSQGLTLDKPKNNGGLYERPFFVWVYIGLLLPNEALKVYANIGVLKEMSAGLTYTALSRVKSLSGLLLEPFGIKRIMSMNDKNYIKERREWIGMLNEKKISLFL</sequence>
<keyword evidence="3" id="KW-0862">Zinc</keyword>
<dbReference type="Gene3D" id="3.40.50.300">
    <property type="entry name" value="P-loop containing nucleotide triphosphate hydrolases"/>
    <property type="match status" value="1"/>
</dbReference>
<accession>A0AAE1LS66</accession>
<dbReference type="InterPro" id="IPR027417">
    <property type="entry name" value="P-loop_NTPase"/>
</dbReference>
<comment type="similarity">
    <text evidence="6">Belongs to the helicase family.</text>
</comment>
<keyword evidence="6" id="KW-0067">ATP-binding</keyword>
<keyword evidence="6 9" id="KW-0347">Helicase</keyword>
<protein>
    <recommendedName>
        <fullName evidence="6">ATP-dependent DNA helicase</fullName>
        <ecNumber evidence="6">5.6.2.3</ecNumber>
    </recommendedName>
</protein>
<comment type="cofactor">
    <cofactor evidence="6">
        <name>Mg(2+)</name>
        <dbReference type="ChEBI" id="CHEBI:18420"/>
    </cofactor>
</comment>
<evidence type="ECO:0000256" key="1">
    <source>
        <dbReference type="ARBA" id="ARBA00022723"/>
    </source>
</evidence>
<evidence type="ECO:0000256" key="6">
    <source>
        <dbReference type="RuleBase" id="RU363044"/>
    </source>
</evidence>
<evidence type="ECO:0000256" key="7">
    <source>
        <dbReference type="SAM" id="MobiDB-lite"/>
    </source>
</evidence>
<reference evidence="9" key="1">
    <citation type="submission" date="2021-07" db="EMBL/GenBank/DDBJ databases">
        <authorList>
            <person name="Catto M.A."/>
            <person name="Jacobson A."/>
            <person name="Kennedy G."/>
            <person name="Labadie P."/>
            <person name="Hunt B.G."/>
            <person name="Srinivasan R."/>
        </authorList>
    </citation>
    <scope>NUCLEOTIDE SEQUENCE</scope>
    <source>
        <strain evidence="9">PL_HMW_Pooled</strain>
        <tissue evidence="9">Head</tissue>
    </source>
</reference>
<feature type="domain" description="THAP-type" evidence="8">
    <location>
        <begin position="1"/>
        <end position="76"/>
    </location>
</feature>
<dbReference type="GO" id="GO:0008270">
    <property type="term" value="F:zinc ion binding"/>
    <property type="evidence" value="ECO:0007669"/>
    <property type="project" value="UniProtKB-KW"/>
</dbReference>
<dbReference type="EMBL" id="JAHWGI010001358">
    <property type="protein sequence ID" value="KAK3928924.1"/>
    <property type="molecule type" value="Genomic_DNA"/>
</dbReference>
<dbReference type="SMART" id="SM00692">
    <property type="entry name" value="DM3"/>
    <property type="match status" value="2"/>
</dbReference>
<dbReference type="Pfam" id="PF05485">
    <property type="entry name" value="THAP"/>
    <property type="match status" value="1"/>
</dbReference>
<evidence type="ECO:0000256" key="4">
    <source>
        <dbReference type="ARBA" id="ARBA00023125"/>
    </source>
</evidence>
<keyword evidence="6" id="KW-0547">Nucleotide-binding</keyword>
<dbReference type="SMART" id="SM00980">
    <property type="entry name" value="THAP"/>
    <property type="match status" value="2"/>
</dbReference>
<dbReference type="SUPFAM" id="SSF57716">
    <property type="entry name" value="Glucocorticoid receptor-like (DNA-binding domain)"/>
    <property type="match status" value="2"/>
</dbReference>
<dbReference type="GO" id="GO:0000723">
    <property type="term" value="P:telomere maintenance"/>
    <property type="evidence" value="ECO:0007669"/>
    <property type="project" value="InterPro"/>
</dbReference>
<dbReference type="SUPFAM" id="SSF52540">
    <property type="entry name" value="P-loop containing nucleoside triphosphate hydrolases"/>
    <property type="match status" value="2"/>
</dbReference>
<feature type="compositionally biased region" description="Basic and acidic residues" evidence="7">
    <location>
        <begin position="112"/>
        <end position="124"/>
    </location>
</feature>
<dbReference type="Pfam" id="PF14214">
    <property type="entry name" value="Helitron_like_N"/>
    <property type="match status" value="1"/>
</dbReference>
<dbReference type="Pfam" id="PF05970">
    <property type="entry name" value="PIF1"/>
    <property type="match status" value="1"/>
</dbReference>
<dbReference type="GO" id="GO:0016787">
    <property type="term" value="F:hydrolase activity"/>
    <property type="evidence" value="ECO:0007669"/>
    <property type="project" value="UniProtKB-KW"/>
</dbReference>
<dbReference type="Proteomes" id="UP001219518">
    <property type="component" value="Unassembled WGS sequence"/>
</dbReference>
<keyword evidence="10" id="KW-1185">Reference proteome</keyword>
<keyword evidence="2 5" id="KW-0863">Zinc-finger</keyword>
<keyword evidence="6" id="KW-0234">DNA repair</keyword>
<name>A0AAE1LS66_9NEOP</name>
<dbReference type="PANTHER" id="PTHR47642">
    <property type="entry name" value="ATP-DEPENDENT DNA HELICASE"/>
    <property type="match status" value="1"/>
</dbReference>
<keyword evidence="6" id="KW-0233">DNA recombination</keyword>
<keyword evidence="6" id="KW-0378">Hydrolase</keyword>
<dbReference type="InterPro" id="IPR025476">
    <property type="entry name" value="Helitron_helicase-like"/>
</dbReference>